<gene>
    <name evidence="3" type="ORF">C1SCF055_LOCUS19946</name>
</gene>
<evidence type="ECO:0000313" key="5">
    <source>
        <dbReference type="Proteomes" id="UP001152797"/>
    </source>
</evidence>
<dbReference type="EMBL" id="CAMXCT010001799">
    <property type="protein sequence ID" value="CAI3993172.1"/>
    <property type="molecule type" value="Genomic_DNA"/>
</dbReference>
<proteinExistence type="predicted"/>
<reference evidence="3" key="1">
    <citation type="submission" date="2022-10" db="EMBL/GenBank/DDBJ databases">
        <authorList>
            <person name="Chen Y."/>
            <person name="Dougan E. K."/>
            <person name="Chan C."/>
            <person name="Rhodes N."/>
            <person name="Thang M."/>
        </authorList>
    </citation>
    <scope>NUCLEOTIDE SEQUENCE</scope>
</reference>
<evidence type="ECO:0000313" key="3">
    <source>
        <dbReference type="EMBL" id="CAI3993172.1"/>
    </source>
</evidence>
<sequence length="923" mass="105458">MSGSLPSMATAPLTPEPCDSAPPTTPLPLTISSRAEIDLRAMLEAKNSIIEDLRQRLQDSEARAESLRAECVRLRARAPPPQQIMQLLRSAAEGGAMLQRCLAREAQLRQEWSAAAEKAQRNLGREVGSSAQVEEEALLHFECLAAKTSADLAQAQLRAECAQLKSEAAQWAENSEMCTELQACTEEELSVARSEVCRLRERLGHMAKARKTLKRRVQALSVEPKEVEQAQERCQQLCEEAAVALNINAEIEKRRLQLLQSPESPEEPEDAATLDLSIENQELREKLLTLESEMSGLRAEKDSELAETVLQLHGPEVAEALQLECENLRQQVAEAAATTPEKSLRHIEELEVELSFSREQCRELQLQVVEAVASPSQRIEELEALLAAQENTYREELEAGEKLCGQQEEELQKLREVGQRQSSLLEGAEEELFKLREEARQWQQERHRHSQELQRHKEEADRQSAICQDLQRLQEETDRQRAICQEDAQKARAEADRLRTESSEKLMTSLRNAEDLRRAQQEADRLREENAQQLTLATRQSEELQLLRQEAQQLRNECREQLALGAQHAKDLQKSREEAEQKRVTMEEEKHVLKEELGSTKEELRASKKDCESLTAKANDLQEELQNTRRKMAEELEALQSSNAQQAQEVRILQEELESSHLDRDQLKAHSDHRALLLSDQAEEVRRFKEELEITQAANAQSNEDAMRLQKELDQCRAEADWLQADRALAPPEEFQALRAETERLRAADVAATLLLSEKEEELQHLAEELGQSRHQVACLEDEMNRMAEEREEYRQEADQLLVADAIRAREEQARESEALRLSEERDAARKELDELKDNEVPRLVQEVQQSREDLRQLQETHDTTLTTHVTELQWWKSEVEKKAQIISQQVEEIIQCQDAVDHWKLEAQNAAATIGKQTQDGD</sequence>
<feature type="region of interest" description="Disordered" evidence="2">
    <location>
        <begin position="1"/>
        <end position="27"/>
    </location>
</feature>
<organism evidence="3">
    <name type="scientific">Cladocopium goreaui</name>
    <dbReference type="NCBI Taxonomy" id="2562237"/>
    <lineage>
        <taxon>Eukaryota</taxon>
        <taxon>Sar</taxon>
        <taxon>Alveolata</taxon>
        <taxon>Dinophyceae</taxon>
        <taxon>Suessiales</taxon>
        <taxon>Symbiodiniaceae</taxon>
        <taxon>Cladocopium</taxon>
    </lineage>
</organism>
<keyword evidence="5" id="KW-1185">Reference proteome</keyword>
<dbReference type="AlphaFoldDB" id="A0A9P1G0N7"/>
<feature type="region of interest" description="Disordered" evidence="2">
    <location>
        <begin position="583"/>
        <end position="608"/>
    </location>
</feature>
<evidence type="ECO:0000256" key="2">
    <source>
        <dbReference type="SAM" id="MobiDB-lite"/>
    </source>
</evidence>
<feature type="coiled-coil region" evidence="1">
    <location>
        <begin position="756"/>
        <end position="861"/>
    </location>
</feature>
<protein>
    <submittedName>
        <fullName evidence="3">Uncharacterized protein</fullName>
    </submittedName>
</protein>
<keyword evidence="1" id="KW-0175">Coiled coil</keyword>
<feature type="coiled-coil region" evidence="1">
    <location>
        <begin position="43"/>
        <end position="77"/>
    </location>
</feature>
<reference evidence="4" key="2">
    <citation type="submission" date="2024-04" db="EMBL/GenBank/DDBJ databases">
        <authorList>
            <person name="Chen Y."/>
            <person name="Shah S."/>
            <person name="Dougan E. K."/>
            <person name="Thang M."/>
            <person name="Chan C."/>
        </authorList>
    </citation>
    <scope>NUCLEOTIDE SEQUENCE [LARGE SCALE GENOMIC DNA]</scope>
</reference>
<evidence type="ECO:0000313" key="4">
    <source>
        <dbReference type="EMBL" id="CAL1146547.1"/>
    </source>
</evidence>
<dbReference type="OrthoDB" id="493071at2759"/>
<dbReference type="EMBL" id="CAMXCT020001799">
    <property type="protein sequence ID" value="CAL1146547.1"/>
    <property type="molecule type" value="Genomic_DNA"/>
</dbReference>
<dbReference type="Proteomes" id="UP001152797">
    <property type="component" value="Unassembled WGS sequence"/>
</dbReference>
<comment type="caution">
    <text evidence="3">The sequence shown here is derived from an EMBL/GenBank/DDBJ whole genome shotgun (WGS) entry which is preliminary data.</text>
</comment>
<name>A0A9P1G0N7_9DINO</name>
<evidence type="ECO:0000256" key="1">
    <source>
        <dbReference type="SAM" id="Coils"/>
    </source>
</evidence>
<dbReference type="EMBL" id="CAMXCT030001799">
    <property type="protein sequence ID" value="CAL4780484.1"/>
    <property type="molecule type" value="Genomic_DNA"/>
</dbReference>
<accession>A0A9P1G0N7</accession>